<dbReference type="InterPro" id="IPR013762">
    <property type="entry name" value="Integrase-like_cat_sf"/>
</dbReference>
<proteinExistence type="predicted"/>
<evidence type="ECO:0000313" key="5">
    <source>
        <dbReference type="Proteomes" id="UP000800200"/>
    </source>
</evidence>
<reference evidence="4" key="1">
    <citation type="journal article" date="2020" name="Stud. Mycol.">
        <title>101 Dothideomycetes genomes: a test case for predicting lifestyles and emergence of pathogens.</title>
        <authorList>
            <person name="Haridas S."/>
            <person name="Albert R."/>
            <person name="Binder M."/>
            <person name="Bloem J."/>
            <person name="Labutti K."/>
            <person name="Salamov A."/>
            <person name="Andreopoulos B."/>
            <person name="Baker S."/>
            <person name="Barry K."/>
            <person name="Bills G."/>
            <person name="Bluhm B."/>
            <person name="Cannon C."/>
            <person name="Castanera R."/>
            <person name="Culley D."/>
            <person name="Daum C."/>
            <person name="Ezra D."/>
            <person name="Gonzalez J."/>
            <person name="Henrissat B."/>
            <person name="Kuo A."/>
            <person name="Liang C."/>
            <person name="Lipzen A."/>
            <person name="Lutzoni F."/>
            <person name="Magnuson J."/>
            <person name="Mondo S."/>
            <person name="Nolan M."/>
            <person name="Ohm R."/>
            <person name="Pangilinan J."/>
            <person name="Park H.-J."/>
            <person name="Ramirez L."/>
            <person name="Alfaro M."/>
            <person name="Sun H."/>
            <person name="Tritt A."/>
            <person name="Yoshinaga Y."/>
            <person name="Zwiers L.-H."/>
            <person name="Turgeon B."/>
            <person name="Goodwin S."/>
            <person name="Spatafora J."/>
            <person name="Crous P."/>
            <person name="Grigoriev I."/>
        </authorList>
    </citation>
    <scope>NUCLEOTIDE SEQUENCE</scope>
    <source>
        <strain evidence="4">CBS 207.26</strain>
    </source>
</reference>
<evidence type="ECO:0000256" key="1">
    <source>
        <dbReference type="ARBA" id="ARBA00023172"/>
    </source>
</evidence>
<dbReference type="Proteomes" id="UP000800200">
    <property type="component" value="Unassembled WGS sequence"/>
</dbReference>
<keyword evidence="5" id="KW-1185">Reference proteome</keyword>
<dbReference type="AlphaFoldDB" id="A0A6A6D7Z0"/>
<evidence type="ECO:0000313" key="4">
    <source>
        <dbReference type="EMBL" id="KAF2174309.1"/>
    </source>
</evidence>
<feature type="compositionally biased region" description="Basic and acidic residues" evidence="2">
    <location>
        <begin position="167"/>
        <end position="188"/>
    </location>
</feature>
<dbReference type="GO" id="GO:0015074">
    <property type="term" value="P:DNA integration"/>
    <property type="evidence" value="ECO:0007669"/>
    <property type="project" value="InterPro"/>
</dbReference>
<sequence>MRPIGRPGNYIFLPRGCSIYHIRFQYPATKTCPKAKKFVKSLGTSDYRTAQRKSQSLIDNHLAELAARKAVADETAPRAQVSIPRMRYNFGSTDLEDGRCVIVTRKNPGKALIVDEYGRSEPIDNQVHEPVRGYTLTEEEYWSRVLADDLMVADPVTGEMLDAECPEWEKKGKAKKEGPEKTPKRSADDSDFDLIDMWVKQQSVTPHVESEARRVFNTFKTLTGGKRFDQCSYMDAVALADHLFETNRWPTVNKKIGHLRAIVNFAYRRQLFEGQNPFASAMRKKRHDDIRRRGVFDDADMKLVREQGPEVFSKDEWLLWVLLATTGMRLNEAISIESERVEKGIRYIEIGKGKTLQSQRRVPLPEGVLPLLPAKITGPLFPGETAPKVSKRMNRRLDKIGITDTAK</sequence>
<protein>
    <recommendedName>
        <fullName evidence="3">Tyr recombinase domain-containing protein</fullName>
    </recommendedName>
</protein>
<dbReference type="InterPro" id="IPR011010">
    <property type="entry name" value="DNA_brk_join_enz"/>
</dbReference>
<evidence type="ECO:0000256" key="2">
    <source>
        <dbReference type="SAM" id="MobiDB-lite"/>
    </source>
</evidence>
<organism evidence="4 5">
    <name type="scientific">Zopfia rhizophila CBS 207.26</name>
    <dbReference type="NCBI Taxonomy" id="1314779"/>
    <lineage>
        <taxon>Eukaryota</taxon>
        <taxon>Fungi</taxon>
        <taxon>Dikarya</taxon>
        <taxon>Ascomycota</taxon>
        <taxon>Pezizomycotina</taxon>
        <taxon>Dothideomycetes</taxon>
        <taxon>Dothideomycetes incertae sedis</taxon>
        <taxon>Zopfiaceae</taxon>
        <taxon>Zopfia</taxon>
    </lineage>
</organism>
<gene>
    <name evidence="4" type="ORF">K469DRAFT_696602</name>
</gene>
<feature type="domain" description="Tyr recombinase" evidence="3">
    <location>
        <begin position="291"/>
        <end position="407"/>
    </location>
</feature>
<dbReference type="PROSITE" id="PS51898">
    <property type="entry name" value="TYR_RECOMBINASE"/>
    <property type="match status" value="1"/>
</dbReference>
<dbReference type="InterPro" id="IPR002104">
    <property type="entry name" value="Integrase_catalytic"/>
</dbReference>
<dbReference type="SUPFAM" id="SSF56349">
    <property type="entry name" value="DNA breaking-rejoining enzymes"/>
    <property type="match status" value="1"/>
</dbReference>
<dbReference type="EMBL" id="ML995392">
    <property type="protein sequence ID" value="KAF2174309.1"/>
    <property type="molecule type" value="Genomic_DNA"/>
</dbReference>
<dbReference type="Gene3D" id="1.10.443.10">
    <property type="entry name" value="Intergrase catalytic core"/>
    <property type="match status" value="1"/>
</dbReference>
<name>A0A6A6D7Z0_9PEZI</name>
<evidence type="ECO:0000259" key="3">
    <source>
        <dbReference type="PROSITE" id="PS51898"/>
    </source>
</evidence>
<dbReference type="GO" id="GO:0003677">
    <property type="term" value="F:DNA binding"/>
    <property type="evidence" value="ECO:0007669"/>
    <property type="project" value="InterPro"/>
</dbReference>
<feature type="region of interest" description="Disordered" evidence="2">
    <location>
        <begin position="165"/>
        <end position="189"/>
    </location>
</feature>
<dbReference type="GO" id="GO:0006310">
    <property type="term" value="P:DNA recombination"/>
    <property type="evidence" value="ECO:0007669"/>
    <property type="project" value="UniProtKB-KW"/>
</dbReference>
<feature type="non-terminal residue" evidence="4">
    <location>
        <position position="407"/>
    </location>
</feature>
<keyword evidence="1" id="KW-0233">DNA recombination</keyword>
<accession>A0A6A6D7Z0</accession>